<comment type="caution">
    <text evidence="2">The sequence shown here is derived from an EMBL/GenBank/DDBJ whole genome shotgun (WGS) entry which is preliminary data.</text>
</comment>
<dbReference type="RefSeq" id="WP_061229467.1">
    <property type="nucleotide sequence ID" value="NZ_JALXMA010000150.1"/>
</dbReference>
<feature type="compositionally biased region" description="Polar residues" evidence="1">
    <location>
        <begin position="114"/>
        <end position="125"/>
    </location>
</feature>
<evidence type="ECO:0000313" key="3">
    <source>
        <dbReference type="EMBL" id="MEX6463243.1"/>
    </source>
</evidence>
<keyword evidence="5" id="KW-1185">Reference proteome</keyword>
<organism evidence="2 4">
    <name type="scientific">Dietzia cinnamea</name>
    <dbReference type="NCBI Taxonomy" id="321318"/>
    <lineage>
        <taxon>Bacteria</taxon>
        <taxon>Bacillati</taxon>
        <taxon>Actinomycetota</taxon>
        <taxon>Actinomycetes</taxon>
        <taxon>Mycobacteriales</taxon>
        <taxon>Dietziaceae</taxon>
        <taxon>Dietzia</taxon>
    </lineage>
</organism>
<reference evidence="5" key="2">
    <citation type="submission" date="2024-07" db="EMBL/GenBank/DDBJ databases">
        <title>Pseudomonas strain that inhibits Aeromonas fish pathogens.</title>
        <authorList>
            <person name="Wildschutte H."/>
        </authorList>
    </citation>
    <scope>NUCLEOTIDE SEQUENCE [LARGE SCALE GENOMIC DNA]</scope>
    <source>
        <strain evidence="5">n60</strain>
    </source>
</reference>
<feature type="region of interest" description="Disordered" evidence="1">
    <location>
        <begin position="114"/>
        <end position="146"/>
    </location>
</feature>
<name>A0AAW5QBU7_9ACTN</name>
<evidence type="ECO:0000256" key="1">
    <source>
        <dbReference type="SAM" id="MobiDB-lite"/>
    </source>
</evidence>
<dbReference type="Proteomes" id="UP001560293">
    <property type="component" value="Unassembled WGS sequence"/>
</dbReference>
<reference evidence="3" key="3">
    <citation type="submission" date="2024-07" db="EMBL/GenBank/DDBJ databases">
        <authorList>
            <person name="Wildschutte H."/>
        </authorList>
    </citation>
    <scope>NUCLEOTIDE SEQUENCE</scope>
    <source>
        <strain evidence="3">N60</strain>
    </source>
</reference>
<protein>
    <submittedName>
        <fullName evidence="2">Uncharacterized protein</fullName>
    </submittedName>
</protein>
<dbReference type="Proteomes" id="UP001206890">
    <property type="component" value="Unassembled WGS sequence"/>
</dbReference>
<sequence length="146" mass="15493">MTQDKAGTMQFGPEAAGMIPNETVYAAVGLREQHNKMDAKVTLTKVTSDTGPLGKWITLGVSAPLTENPSDCSTVPVAKTTLLESADAQMATFDLAGGQTRWFCFSATLDPKTPANTAPTASKNIQWKFDAESKEKVAPAAEQTAE</sequence>
<evidence type="ECO:0000313" key="4">
    <source>
        <dbReference type="Proteomes" id="UP001206890"/>
    </source>
</evidence>
<dbReference type="EMBL" id="JALXTC010000135">
    <property type="protein sequence ID" value="MCT2119307.1"/>
    <property type="molecule type" value="Genomic_DNA"/>
</dbReference>
<dbReference type="EMBL" id="JBFTEZ010000002">
    <property type="protein sequence ID" value="MEX6463243.1"/>
    <property type="molecule type" value="Genomic_DNA"/>
</dbReference>
<accession>A0AAW5QBU7</accession>
<dbReference type="AlphaFoldDB" id="A0AAW5QBU7"/>
<evidence type="ECO:0000313" key="2">
    <source>
        <dbReference type="EMBL" id="MCT2119307.1"/>
    </source>
</evidence>
<proteinExistence type="predicted"/>
<reference evidence="2" key="1">
    <citation type="submission" date="2022-04" db="EMBL/GenBank/DDBJ databases">
        <title>Human microbiome associated bacterial genomes.</title>
        <authorList>
            <person name="Sandstrom S."/>
            <person name="Salamzade R."/>
            <person name="Kalan L.R."/>
        </authorList>
    </citation>
    <scope>NUCLEOTIDE SEQUENCE</scope>
    <source>
        <strain evidence="2">P3-SID1762</strain>
    </source>
</reference>
<gene>
    <name evidence="3" type="ORF">AB6N35_02575</name>
    <name evidence="2" type="ORF">M3D93_16385</name>
</gene>
<evidence type="ECO:0000313" key="5">
    <source>
        <dbReference type="Proteomes" id="UP001560293"/>
    </source>
</evidence>